<comment type="caution">
    <text evidence="1">The sequence shown here is derived from an EMBL/GenBank/DDBJ whole genome shotgun (WGS) entry which is preliminary data.</text>
</comment>
<protein>
    <submittedName>
        <fullName evidence="1">Uncharacterized protein</fullName>
    </submittedName>
</protein>
<dbReference type="Proteomes" id="UP000839526">
    <property type="component" value="Unassembled WGS sequence"/>
</dbReference>
<dbReference type="EMBL" id="RWAH01000037">
    <property type="protein sequence ID" value="MMS79428.1"/>
    <property type="molecule type" value="Genomic_DNA"/>
</dbReference>
<reference evidence="1" key="1">
    <citation type="submission" date="2018-10" db="EMBL/GenBank/DDBJ databases">
        <authorList>
            <consortium name="PulseNet: The National Subtyping Network for Foodborne Disease Surveillance"/>
            <person name="Tarr C.L."/>
            <person name="Trees E."/>
            <person name="Katz L.S."/>
            <person name="Carleton-Romer H.A."/>
            <person name="Stroika S."/>
            <person name="Kucerova Z."/>
            <person name="Roache K.F."/>
            <person name="Sabol A.L."/>
            <person name="Besser J."/>
            <person name="Gerner-Smidt P."/>
        </authorList>
    </citation>
    <scope>NUCLEOTIDE SEQUENCE [LARGE SCALE GENOMIC DNA]</scope>
    <source>
        <strain evidence="1">PNUSAS052121</strain>
    </source>
</reference>
<sequence length="61" mass="6643">MVRITPAAVLISGVQRRFFVYKAGIILWSVNNPDNPAASYATGFFNNGMSGIWAYDAAAIF</sequence>
<name>A0A403T6K7_SALER</name>
<gene>
    <name evidence="1" type="ORF">D9O31_23715</name>
</gene>
<proteinExistence type="predicted"/>
<accession>A0A403T6K7</accession>
<dbReference type="AlphaFoldDB" id="A0A403T6K7"/>
<organism evidence="1">
    <name type="scientific">Salmonella enterica</name>
    <name type="common">Salmonella choleraesuis</name>
    <dbReference type="NCBI Taxonomy" id="28901"/>
    <lineage>
        <taxon>Bacteria</taxon>
        <taxon>Pseudomonadati</taxon>
        <taxon>Pseudomonadota</taxon>
        <taxon>Gammaproteobacteria</taxon>
        <taxon>Enterobacterales</taxon>
        <taxon>Enterobacteriaceae</taxon>
        <taxon>Salmonella</taxon>
    </lineage>
</organism>
<evidence type="ECO:0000313" key="1">
    <source>
        <dbReference type="EMBL" id="MMS79428.1"/>
    </source>
</evidence>